<dbReference type="Pfam" id="PF01501">
    <property type="entry name" value="Glyco_transf_8"/>
    <property type="match status" value="1"/>
</dbReference>
<dbReference type="GO" id="GO:0000139">
    <property type="term" value="C:Golgi membrane"/>
    <property type="evidence" value="ECO:0007669"/>
    <property type="project" value="UniProtKB-SubCell"/>
</dbReference>
<dbReference type="Pfam" id="PF25557">
    <property type="entry name" value="GAUT_1"/>
    <property type="match status" value="1"/>
</dbReference>
<keyword evidence="3 4" id="KW-0328">Glycosyltransferase</keyword>
<dbReference type="AlphaFoldDB" id="A0A1U8BC81"/>
<dbReference type="KEGG" id="nnu:104609546"/>
<dbReference type="PANTHER" id="PTHR32116">
    <property type="entry name" value="GALACTURONOSYLTRANSFERASE 4-RELATED"/>
    <property type="match status" value="1"/>
</dbReference>
<keyword evidence="3 4" id="KW-0808">Transferase</keyword>
<dbReference type="OMA" id="HEWRRRN"/>
<protein>
    <recommendedName>
        <fullName evidence="4">Hexosyltransferase</fullName>
        <ecNumber evidence="4">2.4.1.-</ecNumber>
    </recommendedName>
</protein>
<sequence length="603" mass="68481">MKQALRCQRIFILLLLSVSVFSPLIIVSNRLKNFTPSFAHTEFFGDPSTIKYRSDILRLNAIQQETGEGLKEPALVLYKDGDFNSVDSGNSGNSSDESKVPGNTGDSPSLLERNVPGPDTDHTGGNKEIQHKNVPPPTGRKGYSTQATVRQDPNVQSNIQRATDEKVREMKDQIIRAKTYLNFAPPNSKSHLVKELKLRIKEVERAIGVATKDSDLSRSALQRMRAMETSLSKASRIYADCSAMATKLRAMTYNTEELVRAQHNEVTYLVQLAARTSPKGLHCLSMRLTTDYFALQPEEWQFPNRQKLSDPQLHHYAVFSDNVLACAVVVNSTVSAAIEPKKIVFHIVTDALNLPAITMWFLLNPPGKATIEVKGMDDFEWLFSRYSMALKNQNTRDPRYSSRLNYLRFYLPDIFPELNKIVLLDHDVVVHRDLGGLWSFDMKGKVNGAVETCRVGEPTFRRMGMLIDFSNPTIAKRFNASTCTWAFGLNVFDLLEWRRQDLTNVYHKYLELGDSKQSWRAGSLPLGHLTFYNQTVALNRSWHLLGLGYESGVGRSEIERAAVIHYDGNKKPWLDTGIAKYKSYWNKHVNYEHPYLQQCNLHE</sequence>
<dbReference type="EC" id="2.4.1.-" evidence="4"/>
<dbReference type="Gene3D" id="3.90.550.10">
    <property type="entry name" value="Spore Coat Polysaccharide Biosynthesis Protein SpsA, Chain A"/>
    <property type="match status" value="1"/>
</dbReference>
<evidence type="ECO:0000313" key="6">
    <source>
        <dbReference type="Proteomes" id="UP000189703"/>
    </source>
</evidence>
<evidence type="ECO:0000256" key="2">
    <source>
        <dbReference type="ARBA" id="ARBA00006351"/>
    </source>
</evidence>
<dbReference type="STRING" id="4432.A0A1U8BC81"/>
<feature type="compositionally biased region" description="Low complexity" evidence="5">
    <location>
        <begin position="86"/>
        <end position="95"/>
    </location>
</feature>
<evidence type="ECO:0000256" key="1">
    <source>
        <dbReference type="ARBA" id="ARBA00004877"/>
    </source>
</evidence>
<dbReference type="GeneID" id="104609546"/>
<comment type="subcellular location">
    <subcellularLocation>
        <location evidence="4">Golgi apparatus membrane</location>
        <topology evidence="4">Single-pass type II membrane protein</topology>
    </subcellularLocation>
</comment>
<keyword evidence="6" id="KW-1185">Reference proteome</keyword>
<dbReference type="FunCoup" id="A0A1U8BC81">
    <property type="interactions" value="1489"/>
</dbReference>
<keyword evidence="4" id="KW-0333">Golgi apparatus</keyword>
<dbReference type="RefSeq" id="XP_010274190.1">
    <property type="nucleotide sequence ID" value="XM_010275888.2"/>
</dbReference>
<accession>A0A1U8BC81</accession>
<evidence type="ECO:0000256" key="5">
    <source>
        <dbReference type="SAM" id="MobiDB-lite"/>
    </source>
</evidence>
<keyword evidence="4" id="KW-0961">Cell wall biogenesis/degradation</keyword>
<organism evidence="6 7">
    <name type="scientific">Nelumbo nucifera</name>
    <name type="common">Sacred lotus</name>
    <dbReference type="NCBI Taxonomy" id="4432"/>
    <lineage>
        <taxon>Eukaryota</taxon>
        <taxon>Viridiplantae</taxon>
        <taxon>Streptophyta</taxon>
        <taxon>Embryophyta</taxon>
        <taxon>Tracheophyta</taxon>
        <taxon>Spermatophyta</taxon>
        <taxon>Magnoliopsida</taxon>
        <taxon>Proteales</taxon>
        <taxon>Nelumbonaceae</taxon>
        <taxon>Nelumbo</taxon>
    </lineage>
</organism>
<comment type="similarity">
    <text evidence="2 4">Belongs to the glycosyltransferase 8 family.</text>
</comment>
<dbReference type="Proteomes" id="UP000189703">
    <property type="component" value="Unplaced"/>
</dbReference>
<dbReference type="SUPFAM" id="SSF53448">
    <property type="entry name" value="Nucleotide-diphospho-sugar transferases"/>
    <property type="match status" value="1"/>
</dbReference>
<dbReference type="GO" id="GO:0045489">
    <property type="term" value="P:pectin biosynthetic process"/>
    <property type="evidence" value="ECO:0007669"/>
    <property type="project" value="UniProtKB-UniPathway"/>
</dbReference>
<evidence type="ECO:0000313" key="7">
    <source>
        <dbReference type="RefSeq" id="XP_010274190.1"/>
    </source>
</evidence>
<evidence type="ECO:0000256" key="3">
    <source>
        <dbReference type="ARBA" id="ARBA00022676"/>
    </source>
</evidence>
<reference evidence="7" key="1">
    <citation type="submission" date="2025-08" db="UniProtKB">
        <authorList>
            <consortium name="RefSeq"/>
        </authorList>
    </citation>
    <scope>IDENTIFICATION</scope>
</reference>
<dbReference type="eggNOG" id="ENOG502QT8Z">
    <property type="taxonomic scope" value="Eukaryota"/>
</dbReference>
<proteinExistence type="inferred from homology"/>
<dbReference type="OrthoDB" id="411524at2759"/>
<dbReference type="InterPro" id="IPR029044">
    <property type="entry name" value="Nucleotide-diphossugar_trans"/>
</dbReference>
<evidence type="ECO:0000256" key="4">
    <source>
        <dbReference type="RuleBase" id="RU362027"/>
    </source>
</evidence>
<dbReference type="InterPro" id="IPR029993">
    <property type="entry name" value="GAUT"/>
</dbReference>
<dbReference type="CDD" id="cd06429">
    <property type="entry name" value="GT8_like_1"/>
    <property type="match status" value="1"/>
</dbReference>
<comment type="pathway">
    <text evidence="1 4">Glycan metabolism; pectin biosynthesis.</text>
</comment>
<gene>
    <name evidence="7" type="primary">LOC104609546</name>
</gene>
<dbReference type="PANTHER" id="PTHR32116:SF0">
    <property type="entry name" value="GALACTURONOSYLTRANSFERASE 6-RELATED"/>
    <property type="match status" value="1"/>
</dbReference>
<feature type="compositionally biased region" description="Basic and acidic residues" evidence="5">
    <location>
        <begin position="119"/>
        <end position="131"/>
    </location>
</feature>
<dbReference type="UniPathway" id="UPA00845"/>
<name>A0A1U8BC81_NELNU</name>
<dbReference type="InterPro" id="IPR002495">
    <property type="entry name" value="Glyco_trans_8"/>
</dbReference>
<feature type="region of interest" description="Disordered" evidence="5">
    <location>
        <begin position="86"/>
        <end position="146"/>
    </location>
</feature>
<dbReference type="GO" id="GO:0047262">
    <property type="term" value="F:polygalacturonate 4-alpha-galacturonosyltransferase activity"/>
    <property type="evidence" value="ECO:0007669"/>
    <property type="project" value="InterPro"/>
</dbReference>
<dbReference type="GO" id="GO:0071555">
    <property type="term" value="P:cell wall organization"/>
    <property type="evidence" value="ECO:0007669"/>
    <property type="project" value="UniProtKB-KW"/>
</dbReference>